<protein>
    <submittedName>
        <fullName evidence="2">Uncharacterized protein</fullName>
    </submittedName>
</protein>
<keyword evidence="1" id="KW-1133">Transmembrane helix</keyword>
<name>A0A2P6NCM6_9EUKA</name>
<proteinExistence type="predicted"/>
<dbReference type="InParanoid" id="A0A2P6NCM6"/>
<keyword evidence="1" id="KW-0812">Transmembrane</keyword>
<dbReference type="Proteomes" id="UP000241769">
    <property type="component" value="Unassembled WGS sequence"/>
</dbReference>
<feature type="transmembrane region" description="Helical" evidence="1">
    <location>
        <begin position="61"/>
        <end position="78"/>
    </location>
</feature>
<evidence type="ECO:0000313" key="2">
    <source>
        <dbReference type="EMBL" id="PRP81700.1"/>
    </source>
</evidence>
<accession>A0A2P6NCM6</accession>
<evidence type="ECO:0000256" key="1">
    <source>
        <dbReference type="SAM" id="Phobius"/>
    </source>
</evidence>
<keyword evidence="1" id="KW-0472">Membrane</keyword>
<comment type="caution">
    <text evidence="2">The sequence shown here is derived from an EMBL/GenBank/DDBJ whole genome shotgun (WGS) entry which is preliminary data.</text>
</comment>
<sequence>MESPQITFRQQGQPDIETKIRSWEIISVVWIISALCHFIYMVASLTIGNEPVMLEGRTDDVYLMGQLITALVILMILLKSPSLLSGVGVVTKFRVEIVEAAPKVTLLHLE</sequence>
<dbReference type="AlphaFoldDB" id="A0A2P6NCM6"/>
<feature type="transmembrane region" description="Helical" evidence="1">
    <location>
        <begin position="21"/>
        <end position="41"/>
    </location>
</feature>
<dbReference type="EMBL" id="MDYQ01000121">
    <property type="protein sequence ID" value="PRP81700.1"/>
    <property type="molecule type" value="Genomic_DNA"/>
</dbReference>
<organism evidence="2 3">
    <name type="scientific">Planoprotostelium fungivorum</name>
    <dbReference type="NCBI Taxonomy" id="1890364"/>
    <lineage>
        <taxon>Eukaryota</taxon>
        <taxon>Amoebozoa</taxon>
        <taxon>Evosea</taxon>
        <taxon>Variosea</taxon>
        <taxon>Cavosteliida</taxon>
        <taxon>Cavosteliaceae</taxon>
        <taxon>Planoprotostelium</taxon>
    </lineage>
</organism>
<reference evidence="2 3" key="1">
    <citation type="journal article" date="2018" name="Genome Biol. Evol.">
        <title>Multiple Roots of Fruiting Body Formation in Amoebozoa.</title>
        <authorList>
            <person name="Hillmann F."/>
            <person name="Forbes G."/>
            <person name="Novohradska S."/>
            <person name="Ferling I."/>
            <person name="Riege K."/>
            <person name="Groth M."/>
            <person name="Westermann M."/>
            <person name="Marz M."/>
            <person name="Spaller T."/>
            <person name="Winckler T."/>
            <person name="Schaap P."/>
            <person name="Glockner G."/>
        </authorList>
    </citation>
    <scope>NUCLEOTIDE SEQUENCE [LARGE SCALE GENOMIC DNA]</scope>
    <source>
        <strain evidence="2 3">Jena</strain>
    </source>
</reference>
<gene>
    <name evidence="2" type="ORF">PROFUN_01207</name>
</gene>
<keyword evidence="3" id="KW-1185">Reference proteome</keyword>
<evidence type="ECO:0000313" key="3">
    <source>
        <dbReference type="Proteomes" id="UP000241769"/>
    </source>
</evidence>